<dbReference type="InterPro" id="IPR003718">
    <property type="entry name" value="OsmC/Ohr_fam"/>
</dbReference>
<dbReference type="RefSeq" id="WP_194676208.1">
    <property type="nucleotide sequence ID" value="NZ_JADKRP010000006.1"/>
</dbReference>
<dbReference type="InterPro" id="IPR015946">
    <property type="entry name" value="KH_dom-like_a/b"/>
</dbReference>
<gene>
    <name evidence="1" type="ORF">ITJ42_15535</name>
</gene>
<dbReference type="Gene3D" id="3.30.300.20">
    <property type="match status" value="1"/>
</dbReference>
<dbReference type="AlphaFoldDB" id="A0A8I0SBX7"/>
<dbReference type="EMBL" id="JADKRP010000006">
    <property type="protein sequence ID" value="MBF4632631.1"/>
    <property type="molecule type" value="Genomic_DNA"/>
</dbReference>
<dbReference type="SUPFAM" id="SSF82784">
    <property type="entry name" value="OsmC-like"/>
    <property type="match status" value="1"/>
</dbReference>
<accession>A0A8I0SBX7</accession>
<evidence type="ECO:0000313" key="2">
    <source>
        <dbReference type="Proteomes" id="UP000634579"/>
    </source>
</evidence>
<protein>
    <submittedName>
        <fullName evidence="1">OsmC family protein</fullName>
    </submittedName>
</protein>
<proteinExistence type="predicted"/>
<name>A0A8I0SBX7_9MICO</name>
<keyword evidence="2" id="KW-1185">Reference proteome</keyword>
<dbReference type="Proteomes" id="UP000634579">
    <property type="component" value="Unassembled WGS sequence"/>
</dbReference>
<organism evidence="1 2">
    <name type="scientific">Clavibacter phaseoli</name>
    <dbReference type="NCBI Taxonomy" id="1734031"/>
    <lineage>
        <taxon>Bacteria</taxon>
        <taxon>Bacillati</taxon>
        <taxon>Actinomycetota</taxon>
        <taxon>Actinomycetes</taxon>
        <taxon>Micrococcales</taxon>
        <taxon>Microbacteriaceae</taxon>
        <taxon>Clavibacter</taxon>
    </lineage>
</organism>
<comment type="caution">
    <text evidence="1">The sequence shown here is derived from an EMBL/GenBank/DDBJ whole genome shotgun (WGS) entry which is preliminary data.</text>
</comment>
<dbReference type="Pfam" id="PF02566">
    <property type="entry name" value="OsmC"/>
    <property type="match status" value="1"/>
</dbReference>
<dbReference type="InterPro" id="IPR036102">
    <property type="entry name" value="OsmC/Ohrsf"/>
</dbReference>
<sequence>MSTEPTPLHITREGPRSFIGRNARGAEVRIGGSDADGVFSPGELLHLALAACGMLSSDHILASRLGADFEATTDITATKPDDEDRYDSITAVIRADLSALDPERIASLSERTHRAIDRQCTVGHTLEHGAACTVDVVDDQAVPISGPRTGTV</sequence>
<evidence type="ECO:0000313" key="1">
    <source>
        <dbReference type="EMBL" id="MBF4632631.1"/>
    </source>
</evidence>
<reference evidence="1 2" key="1">
    <citation type="submission" date="2020-10" db="EMBL/GenBank/DDBJ databases">
        <title>Draft genome sequences of plant-associated actinobacteria.</title>
        <authorList>
            <person name="Tarlachkov S.V."/>
            <person name="Starodumova I.P."/>
            <person name="Dorofeeva L.V."/>
            <person name="Prisyazhnaya N.V."/>
            <person name="Roubtsova T.V."/>
            <person name="Chizhov V.N."/>
            <person name="Nadler S.A."/>
            <person name="Subbotin S.A."/>
            <person name="Evtushenko L.I."/>
        </authorList>
    </citation>
    <scope>NUCLEOTIDE SEQUENCE [LARGE SCALE GENOMIC DNA]</scope>
    <source>
        <strain evidence="1 2">VKM Ac-2886</strain>
    </source>
</reference>